<dbReference type="OrthoDB" id="9814909at2"/>
<name>A0A371BGV1_9SPHN</name>
<dbReference type="RefSeq" id="WP_115548363.1">
    <property type="nucleotide sequence ID" value="NZ_QRGP01000001.1"/>
</dbReference>
<dbReference type="AlphaFoldDB" id="A0A371BGV1"/>
<keyword evidence="2" id="KW-1185">Reference proteome</keyword>
<protein>
    <recommendedName>
        <fullName evidence="3">Phytoene synthase</fullName>
    </recommendedName>
</protein>
<reference evidence="2" key="1">
    <citation type="submission" date="2018-08" db="EMBL/GenBank/DDBJ databases">
        <authorList>
            <person name="Kim S.-J."/>
            <person name="Jung G.-Y."/>
        </authorList>
    </citation>
    <scope>NUCLEOTIDE SEQUENCE [LARGE SCALE GENOMIC DNA]</scope>
    <source>
        <strain evidence="2">GY_G</strain>
    </source>
</reference>
<evidence type="ECO:0000313" key="2">
    <source>
        <dbReference type="Proteomes" id="UP000263833"/>
    </source>
</evidence>
<evidence type="ECO:0008006" key="3">
    <source>
        <dbReference type="Google" id="ProtNLM"/>
    </source>
</evidence>
<comment type="caution">
    <text evidence="1">The sequence shown here is derived from an EMBL/GenBank/DDBJ whole genome shotgun (WGS) entry which is preliminary data.</text>
</comment>
<evidence type="ECO:0000313" key="1">
    <source>
        <dbReference type="EMBL" id="RDV06816.1"/>
    </source>
</evidence>
<organism evidence="1 2">
    <name type="scientific">Sphingorhabdus pulchriflava</name>
    <dbReference type="NCBI Taxonomy" id="2292257"/>
    <lineage>
        <taxon>Bacteria</taxon>
        <taxon>Pseudomonadati</taxon>
        <taxon>Pseudomonadota</taxon>
        <taxon>Alphaproteobacteria</taxon>
        <taxon>Sphingomonadales</taxon>
        <taxon>Sphingomonadaceae</taxon>
        <taxon>Sphingorhabdus</taxon>
    </lineage>
</organism>
<accession>A0A371BGV1</accession>
<gene>
    <name evidence="1" type="ORF">DXH95_05285</name>
</gene>
<dbReference type="Proteomes" id="UP000263833">
    <property type="component" value="Unassembled WGS sequence"/>
</dbReference>
<proteinExistence type="predicted"/>
<dbReference type="EMBL" id="QRGP01000001">
    <property type="protein sequence ID" value="RDV06816.1"/>
    <property type="molecule type" value="Genomic_DNA"/>
</dbReference>
<sequence>MDIAQNLSPPQRLAVAYARRDLREALSLLLEFDNRLMALASKGQESLIMQLRLAWWREQLEKNSDTRPIGEPLLARLSACENPEGLVPGMQSLVDAWELIVSADGDAESPAIVAANKARADVVFGSYAFWSTGDRISTEAFDTAGDCWARGSLGLPAYAGKAEILPGLKPLNLLWLAYTSDRNATGLAGFRIFVRMGLHALTGR</sequence>